<dbReference type="WBParaSite" id="MhA1_Contig609.frz3.gene28">
    <property type="protein sequence ID" value="MhA1_Contig609.frz3.gene28"/>
    <property type="gene ID" value="MhA1_Contig609.frz3.gene28"/>
</dbReference>
<sequence length="120" mass="13338">MSNMKGIEFPSNDPNMNYNVSTNNAIPIFLRNFIISSLCVIALDRLLCTAFISCKDYRIAFCKTFGFIPGLKQFITPNNLSSLKVNSISPPKMLANNRINPVSTSAPLFVKRCSVRTGQN</sequence>
<dbReference type="Proteomes" id="UP000095281">
    <property type="component" value="Unplaced"/>
</dbReference>
<accession>A0A1I8BTN8</accession>
<proteinExistence type="predicted"/>
<keyword evidence="1" id="KW-1185">Reference proteome</keyword>
<organism evidence="1 2">
    <name type="scientific">Meloidogyne hapla</name>
    <name type="common">Root-knot nematode worm</name>
    <dbReference type="NCBI Taxonomy" id="6305"/>
    <lineage>
        <taxon>Eukaryota</taxon>
        <taxon>Metazoa</taxon>
        <taxon>Ecdysozoa</taxon>
        <taxon>Nematoda</taxon>
        <taxon>Chromadorea</taxon>
        <taxon>Rhabditida</taxon>
        <taxon>Tylenchina</taxon>
        <taxon>Tylenchomorpha</taxon>
        <taxon>Tylenchoidea</taxon>
        <taxon>Meloidogynidae</taxon>
        <taxon>Meloidogyninae</taxon>
        <taxon>Meloidogyne</taxon>
    </lineage>
</organism>
<protein>
    <submittedName>
        <fullName evidence="2">G_PROTEIN_RECEP_F1_2 domain-containing protein</fullName>
    </submittedName>
</protein>
<evidence type="ECO:0000313" key="2">
    <source>
        <dbReference type="WBParaSite" id="MhA1_Contig609.frz3.gene28"/>
    </source>
</evidence>
<dbReference type="AlphaFoldDB" id="A0A1I8BTN8"/>
<evidence type="ECO:0000313" key="1">
    <source>
        <dbReference type="Proteomes" id="UP000095281"/>
    </source>
</evidence>
<name>A0A1I8BTN8_MELHA</name>
<reference evidence="2" key="1">
    <citation type="submission" date="2016-11" db="UniProtKB">
        <authorList>
            <consortium name="WormBaseParasite"/>
        </authorList>
    </citation>
    <scope>IDENTIFICATION</scope>
</reference>